<evidence type="ECO:0000313" key="1">
    <source>
        <dbReference type="EMBL" id="KAI5649391.1"/>
    </source>
</evidence>
<proteinExistence type="predicted"/>
<sequence>MEGVIGLVNRIQRACTILGDYGDDRSLPTLWDAFPTIIILVGQDKQLAVVDIPPYYTADEEDENIYEFDVDIHRAIPAAAGNLPCMQLSMEEYCELWRPWAEVAHPKSFGM</sequence>
<comment type="caution">
    <text evidence="1">The sequence shown here is derived from an EMBL/GenBank/DDBJ whole genome shotgun (WGS) entry which is preliminary data.</text>
</comment>
<reference evidence="2" key="1">
    <citation type="journal article" date="2023" name="Nat. Plants">
        <title>Single-cell RNA sequencing provides a high-resolution roadmap for understanding the multicellular compartmentation of specialized metabolism.</title>
        <authorList>
            <person name="Sun S."/>
            <person name="Shen X."/>
            <person name="Li Y."/>
            <person name="Li Y."/>
            <person name="Wang S."/>
            <person name="Li R."/>
            <person name="Zhang H."/>
            <person name="Shen G."/>
            <person name="Guo B."/>
            <person name="Wei J."/>
            <person name="Xu J."/>
            <person name="St-Pierre B."/>
            <person name="Chen S."/>
            <person name="Sun C."/>
        </authorList>
    </citation>
    <scope>NUCLEOTIDE SEQUENCE [LARGE SCALE GENOMIC DNA]</scope>
</reference>
<dbReference type="Proteomes" id="UP001060085">
    <property type="component" value="Linkage Group LG08"/>
</dbReference>
<keyword evidence="2" id="KW-1185">Reference proteome</keyword>
<name>A0ACB9ZRG3_CATRO</name>
<protein>
    <submittedName>
        <fullName evidence="1">Uncharacterized protein</fullName>
    </submittedName>
</protein>
<accession>A0ACB9ZRG3</accession>
<gene>
    <name evidence="1" type="ORF">M9H77_35396</name>
</gene>
<organism evidence="1 2">
    <name type="scientific">Catharanthus roseus</name>
    <name type="common">Madagascar periwinkle</name>
    <name type="synonym">Vinca rosea</name>
    <dbReference type="NCBI Taxonomy" id="4058"/>
    <lineage>
        <taxon>Eukaryota</taxon>
        <taxon>Viridiplantae</taxon>
        <taxon>Streptophyta</taxon>
        <taxon>Embryophyta</taxon>
        <taxon>Tracheophyta</taxon>
        <taxon>Spermatophyta</taxon>
        <taxon>Magnoliopsida</taxon>
        <taxon>eudicotyledons</taxon>
        <taxon>Gunneridae</taxon>
        <taxon>Pentapetalae</taxon>
        <taxon>asterids</taxon>
        <taxon>lamiids</taxon>
        <taxon>Gentianales</taxon>
        <taxon>Apocynaceae</taxon>
        <taxon>Rauvolfioideae</taxon>
        <taxon>Vinceae</taxon>
        <taxon>Catharanthinae</taxon>
        <taxon>Catharanthus</taxon>
    </lineage>
</organism>
<evidence type="ECO:0000313" key="2">
    <source>
        <dbReference type="Proteomes" id="UP001060085"/>
    </source>
</evidence>
<dbReference type="EMBL" id="CM044708">
    <property type="protein sequence ID" value="KAI5649391.1"/>
    <property type="molecule type" value="Genomic_DNA"/>
</dbReference>